<feature type="compositionally biased region" description="Polar residues" evidence="1">
    <location>
        <begin position="1"/>
        <end position="12"/>
    </location>
</feature>
<evidence type="ECO:0000313" key="2">
    <source>
        <dbReference type="EMBL" id="KAK7335404.1"/>
    </source>
</evidence>
<name>A0AAN9QHC4_PHACN</name>
<dbReference type="Proteomes" id="UP001374584">
    <property type="component" value="Unassembled WGS sequence"/>
</dbReference>
<gene>
    <name evidence="2" type="ORF">VNO80_27226</name>
</gene>
<feature type="region of interest" description="Disordered" evidence="1">
    <location>
        <begin position="98"/>
        <end position="131"/>
    </location>
</feature>
<accession>A0AAN9QHC4</accession>
<reference evidence="2 3" key="1">
    <citation type="submission" date="2024-01" db="EMBL/GenBank/DDBJ databases">
        <title>The genomes of 5 underutilized Papilionoideae crops provide insights into root nodulation and disease resistanc.</title>
        <authorList>
            <person name="Jiang F."/>
        </authorList>
    </citation>
    <scope>NUCLEOTIDE SEQUENCE [LARGE SCALE GENOMIC DNA]</scope>
    <source>
        <strain evidence="2">JINMINGXINNONG_FW02</strain>
        <tissue evidence="2">Leaves</tissue>
    </source>
</reference>
<dbReference type="AlphaFoldDB" id="A0AAN9QHC4"/>
<comment type="caution">
    <text evidence="2">The sequence shown here is derived from an EMBL/GenBank/DDBJ whole genome shotgun (WGS) entry which is preliminary data.</text>
</comment>
<sequence>MSTAMTKSPSPKNETKSECDSSEESGWTQYFEDFLNNHFDDQKCCSSVSFSGVDRYSTSFVSAAKKMLTDDDSTQPEESSFKKRKKIKTALLVDDALEDTASSPVKGSKEKRNTRRERDESQELVFNRRDNDHTELKKKGLCLVPLSMIAKYIG</sequence>
<keyword evidence="3" id="KW-1185">Reference proteome</keyword>
<dbReference type="EMBL" id="JAYMYR010000010">
    <property type="protein sequence ID" value="KAK7335404.1"/>
    <property type="molecule type" value="Genomic_DNA"/>
</dbReference>
<dbReference type="InterPro" id="IPR039280">
    <property type="entry name" value="VUP"/>
</dbReference>
<dbReference type="PANTHER" id="PTHR33974">
    <property type="entry name" value="VASCULAR-RELATED UNKNOWN PROTEIN 1-RELATED"/>
    <property type="match status" value="1"/>
</dbReference>
<evidence type="ECO:0000313" key="3">
    <source>
        <dbReference type="Proteomes" id="UP001374584"/>
    </source>
</evidence>
<proteinExistence type="predicted"/>
<organism evidence="2 3">
    <name type="scientific">Phaseolus coccineus</name>
    <name type="common">Scarlet runner bean</name>
    <name type="synonym">Phaseolus multiflorus</name>
    <dbReference type="NCBI Taxonomy" id="3886"/>
    <lineage>
        <taxon>Eukaryota</taxon>
        <taxon>Viridiplantae</taxon>
        <taxon>Streptophyta</taxon>
        <taxon>Embryophyta</taxon>
        <taxon>Tracheophyta</taxon>
        <taxon>Spermatophyta</taxon>
        <taxon>Magnoliopsida</taxon>
        <taxon>eudicotyledons</taxon>
        <taxon>Gunneridae</taxon>
        <taxon>Pentapetalae</taxon>
        <taxon>rosids</taxon>
        <taxon>fabids</taxon>
        <taxon>Fabales</taxon>
        <taxon>Fabaceae</taxon>
        <taxon>Papilionoideae</taxon>
        <taxon>50 kb inversion clade</taxon>
        <taxon>NPAAA clade</taxon>
        <taxon>indigoferoid/millettioid clade</taxon>
        <taxon>Phaseoleae</taxon>
        <taxon>Phaseolus</taxon>
    </lineage>
</organism>
<evidence type="ECO:0000256" key="1">
    <source>
        <dbReference type="SAM" id="MobiDB-lite"/>
    </source>
</evidence>
<feature type="compositionally biased region" description="Basic and acidic residues" evidence="1">
    <location>
        <begin position="107"/>
        <end position="131"/>
    </location>
</feature>
<feature type="region of interest" description="Disordered" evidence="1">
    <location>
        <begin position="1"/>
        <end position="24"/>
    </location>
</feature>
<dbReference type="PANTHER" id="PTHR33974:SF18">
    <property type="match status" value="1"/>
</dbReference>
<dbReference type="GO" id="GO:0010089">
    <property type="term" value="P:xylem development"/>
    <property type="evidence" value="ECO:0007669"/>
    <property type="project" value="InterPro"/>
</dbReference>
<protein>
    <submittedName>
        <fullName evidence="2">Uncharacterized protein</fullName>
    </submittedName>
</protein>